<reference evidence="1 2" key="1">
    <citation type="submission" date="2020-08" db="EMBL/GenBank/DDBJ databases">
        <title>Genomic Encyclopedia of Type Strains, Phase IV (KMG-IV): sequencing the most valuable type-strain genomes for metagenomic binning, comparative biology and taxonomic classification.</title>
        <authorList>
            <person name="Goeker M."/>
        </authorList>
    </citation>
    <scope>NUCLEOTIDE SEQUENCE [LARGE SCALE GENOMIC DNA]</scope>
    <source>
        <strain evidence="1 2">DSM 12706</strain>
    </source>
</reference>
<organism evidence="1 2">
    <name type="scientific">Rhodopseudomonas rhenobacensis</name>
    <dbReference type="NCBI Taxonomy" id="87461"/>
    <lineage>
        <taxon>Bacteria</taxon>
        <taxon>Pseudomonadati</taxon>
        <taxon>Pseudomonadota</taxon>
        <taxon>Alphaproteobacteria</taxon>
        <taxon>Hyphomicrobiales</taxon>
        <taxon>Nitrobacteraceae</taxon>
        <taxon>Rhodopseudomonas</taxon>
    </lineage>
</organism>
<accession>A0A7W8DZX3</accession>
<proteinExistence type="predicted"/>
<evidence type="ECO:0000313" key="1">
    <source>
        <dbReference type="EMBL" id="MBB5047256.1"/>
    </source>
</evidence>
<sequence>MAKKKFPTYRCVKSFTGDLEYTMYKFVAGKTYTDDRTTVMDVYIDGYFEPAEPDENTIVVHHPHG</sequence>
<name>A0A7W8DZX3_9BRAD</name>
<dbReference type="EMBL" id="JACHIH010000009">
    <property type="protein sequence ID" value="MBB5047256.1"/>
    <property type="molecule type" value="Genomic_DNA"/>
</dbReference>
<gene>
    <name evidence="1" type="ORF">HNR60_002008</name>
</gene>
<dbReference type="AlphaFoldDB" id="A0A7W8DZX3"/>
<comment type="caution">
    <text evidence="1">The sequence shown here is derived from an EMBL/GenBank/DDBJ whole genome shotgun (WGS) entry which is preliminary data.</text>
</comment>
<dbReference type="Proteomes" id="UP000542353">
    <property type="component" value="Unassembled WGS sequence"/>
</dbReference>
<protein>
    <submittedName>
        <fullName evidence="1">Uncharacterized protein</fullName>
    </submittedName>
</protein>
<dbReference type="RefSeq" id="WP_184256899.1">
    <property type="nucleotide sequence ID" value="NZ_JACHIH010000009.1"/>
</dbReference>
<evidence type="ECO:0000313" key="2">
    <source>
        <dbReference type="Proteomes" id="UP000542353"/>
    </source>
</evidence>
<keyword evidence="2" id="KW-1185">Reference proteome</keyword>